<dbReference type="RefSeq" id="WP_073583471.1">
    <property type="nucleotide sequence ID" value="NZ_AP024898.1"/>
</dbReference>
<evidence type="ECO:0000313" key="3">
    <source>
        <dbReference type="Proteomes" id="UP000184600"/>
    </source>
</evidence>
<feature type="transmembrane region" description="Helical" evidence="1">
    <location>
        <begin position="157"/>
        <end position="178"/>
    </location>
</feature>
<keyword evidence="3" id="KW-1185">Reference proteome</keyword>
<organism evidence="2 3">
    <name type="scientific">Vibrio quintilis</name>
    <dbReference type="NCBI Taxonomy" id="1117707"/>
    <lineage>
        <taxon>Bacteria</taxon>
        <taxon>Pseudomonadati</taxon>
        <taxon>Pseudomonadota</taxon>
        <taxon>Gammaproteobacteria</taxon>
        <taxon>Vibrionales</taxon>
        <taxon>Vibrionaceae</taxon>
        <taxon>Vibrio</taxon>
    </lineage>
</organism>
<dbReference type="Proteomes" id="UP000184600">
    <property type="component" value="Unassembled WGS sequence"/>
</dbReference>
<name>A0A1M7YWV5_9VIBR</name>
<proteinExistence type="predicted"/>
<sequence length="186" mass="20925">MSDRLSYLIECSRAAREEILFRVKHRDTWLKLQLIVQAMLWAISNKIQVGSMASIESVPYVLALSFPVSLVLVSLYIVEDGLIDRLSKYVGSLSDTEQRLSGSDNEIACWDASSFLSGYTKGKVTGLNIRLLAQFTVFFGLPLYLAALSYINETWPVWLMTSQGVIAGAILVIIVMSYHQRRQNQL</sequence>
<protein>
    <submittedName>
        <fullName evidence="2">Uncharacterized protein</fullName>
    </submittedName>
</protein>
<feature type="transmembrane region" description="Helical" evidence="1">
    <location>
        <begin position="58"/>
        <end position="78"/>
    </location>
</feature>
<evidence type="ECO:0000313" key="2">
    <source>
        <dbReference type="EMBL" id="SHO56993.1"/>
    </source>
</evidence>
<reference evidence="3" key="1">
    <citation type="submission" date="2016-12" db="EMBL/GenBank/DDBJ databases">
        <authorList>
            <person name="Rodrigo-Torres L."/>
            <person name="Arahal R.D."/>
            <person name="Lucena T."/>
        </authorList>
    </citation>
    <scope>NUCLEOTIDE SEQUENCE [LARGE SCALE GENOMIC DNA]</scope>
</reference>
<dbReference type="AlphaFoldDB" id="A0A1M7YWV5"/>
<dbReference type="EMBL" id="FRFG01000031">
    <property type="protein sequence ID" value="SHO56993.1"/>
    <property type="molecule type" value="Genomic_DNA"/>
</dbReference>
<evidence type="ECO:0000256" key="1">
    <source>
        <dbReference type="SAM" id="Phobius"/>
    </source>
</evidence>
<keyword evidence="1" id="KW-1133">Transmembrane helix</keyword>
<keyword evidence="1" id="KW-0472">Membrane</keyword>
<accession>A0A1M7YWV5</accession>
<gene>
    <name evidence="2" type="ORF">VQ7734_02762</name>
</gene>
<keyword evidence="1" id="KW-0812">Transmembrane</keyword>
<feature type="transmembrane region" description="Helical" evidence="1">
    <location>
        <begin position="131"/>
        <end position="151"/>
    </location>
</feature>